<dbReference type="AlphaFoldDB" id="A7I1Y7"/>
<dbReference type="STRING" id="360107.CHAB381_0967"/>
<proteinExistence type="predicted"/>
<name>A7I1Y7_CAMHC</name>
<dbReference type="HOGENOM" id="CLU_2449061_0_0_7"/>
<organism evidence="1 2">
    <name type="scientific">Campylobacter hominis (strain ATCC BAA-381 / DSM 21671 / CCUG 45161 / LMG 19568 / NCTC 13146 / CH001A)</name>
    <dbReference type="NCBI Taxonomy" id="360107"/>
    <lineage>
        <taxon>Bacteria</taxon>
        <taxon>Pseudomonadati</taxon>
        <taxon>Campylobacterota</taxon>
        <taxon>Epsilonproteobacteria</taxon>
        <taxon>Campylobacterales</taxon>
        <taxon>Campylobacteraceae</taxon>
        <taxon>Campylobacter</taxon>
    </lineage>
</organism>
<sequence length="89" mass="10801">MITLISLIVNPLNFKNSFNFTKIRLKIYKIYSFKIEFYGFYQEFIDFFIISFLCFLKSHNDTTKCNLNYHTLHYFSSLGIFDLYNDSEF</sequence>
<accession>A7I1Y7</accession>
<dbReference type="Proteomes" id="UP000002407">
    <property type="component" value="Chromosome"/>
</dbReference>
<reference evidence="2" key="1">
    <citation type="submission" date="2007-07" db="EMBL/GenBank/DDBJ databases">
        <title>Complete genome sequence of Campylobacter hominis ATCC BAA-381, a commensal isolated from the human gastrointestinal tract.</title>
        <authorList>
            <person name="Fouts D.E."/>
            <person name="Mongodin E.F."/>
            <person name="Puiu D."/>
            <person name="Sebastian Y."/>
            <person name="Miller W.G."/>
            <person name="Mandrell R.E."/>
            <person name="Nelson K.E."/>
        </authorList>
    </citation>
    <scope>NUCLEOTIDE SEQUENCE [LARGE SCALE GENOMIC DNA]</scope>
    <source>
        <strain evidence="2">ATCC BAA-381 / LMG 19568 / NCTC 13146 / CH001A</strain>
    </source>
</reference>
<gene>
    <name evidence="1" type="ordered locus">CHAB381_0967</name>
</gene>
<keyword evidence="2" id="KW-1185">Reference proteome</keyword>
<protein>
    <submittedName>
        <fullName evidence="1">Uncharacterized protein</fullName>
    </submittedName>
</protein>
<evidence type="ECO:0000313" key="2">
    <source>
        <dbReference type="Proteomes" id="UP000002407"/>
    </source>
</evidence>
<evidence type="ECO:0000313" key="1">
    <source>
        <dbReference type="EMBL" id="ABS52048.1"/>
    </source>
</evidence>
<dbReference type="EMBL" id="CP000776">
    <property type="protein sequence ID" value="ABS52048.1"/>
    <property type="molecule type" value="Genomic_DNA"/>
</dbReference>
<dbReference type="KEGG" id="cha:CHAB381_0967"/>